<comment type="caution">
    <text evidence="2">The sequence shown here is derived from an EMBL/GenBank/DDBJ whole genome shotgun (WGS) entry which is preliminary data.</text>
</comment>
<accession>A0ABR2ZB99</accession>
<evidence type="ECO:0000313" key="3">
    <source>
        <dbReference type="Proteomes" id="UP001437256"/>
    </source>
</evidence>
<organism evidence="2 3">
    <name type="scientific">Marasmius tenuissimus</name>
    <dbReference type="NCBI Taxonomy" id="585030"/>
    <lineage>
        <taxon>Eukaryota</taxon>
        <taxon>Fungi</taxon>
        <taxon>Dikarya</taxon>
        <taxon>Basidiomycota</taxon>
        <taxon>Agaricomycotina</taxon>
        <taxon>Agaricomycetes</taxon>
        <taxon>Agaricomycetidae</taxon>
        <taxon>Agaricales</taxon>
        <taxon>Marasmiineae</taxon>
        <taxon>Marasmiaceae</taxon>
        <taxon>Marasmius</taxon>
    </lineage>
</organism>
<reference evidence="2 3" key="1">
    <citation type="submission" date="2024-05" db="EMBL/GenBank/DDBJ databases">
        <title>A draft genome resource for the thread blight pathogen Marasmius tenuissimus strain MS-2.</title>
        <authorList>
            <person name="Yulfo-Soto G.E."/>
            <person name="Baruah I.K."/>
            <person name="Amoako-Attah I."/>
            <person name="Bukari Y."/>
            <person name="Meinhardt L.W."/>
            <person name="Bailey B.A."/>
            <person name="Cohen S.P."/>
        </authorList>
    </citation>
    <scope>NUCLEOTIDE SEQUENCE [LARGE SCALE GENOMIC DNA]</scope>
    <source>
        <strain evidence="2 3">MS-2</strain>
    </source>
</reference>
<sequence length="93" mass="10640">MLLQNRWRSVSAGFSSYEIWKRRKKARAGDNLLVSEVWKDDQLLVFYTCTGGLTNLKEYKSQIALLDYPPKPPQAPSGSTLLSPEKPYCQSSW</sequence>
<evidence type="ECO:0000313" key="2">
    <source>
        <dbReference type="EMBL" id="KAL0057747.1"/>
    </source>
</evidence>
<dbReference type="Proteomes" id="UP001437256">
    <property type="component" value="Unassembled WGS sequence"/>
</dbReference>
<evidence type="ECO:0000256" key="1">
    <source>
        <dbReference type="SAM" id="MobiDB-lite"/>
    </source>
</evidence>
<proteinExistence type="predicted"/>
<gene>
    <name evidence="2" type="ORF">AAF712_015602</name>
</gene>
<feature type="region of interest" description="Disordered" evidence="1">
    <location>
        <begin position="70"/>
        <end position="93"/>
    </location>
</feature>
<name>A0ABR2ZB99_9AGAR</name>
<dbReference type="EMBL" id="JBBXMP010000445">
    <property type="protein sequence ID" value="KAL0057747.1"/>
    <property type="molecule type" value="Genomic_DNA"/>
</dbReference>
<keyword evidence="3" id="KW-1185">Reference proteome</keyword>
<protein>
    <submittedName>
        <fullName evidence="2">Uncharacterized protein</fullName>
    </submittedName>
</protein>